<reference evidence="17" key="1">
    <citation type="submission" date="2019-04" db="EMBL/GenBank/DDBJ databases">
        <authorList>
            <consortium name="Science for Life Laboratories"/>
        </authorList>
    </citation>
    <scope>NUCLEOTIDE SEQUENCE</scope>
    <source>
        <strain evidence="17">MBLW1</strain>
    </source>
</reference>
<feature type="region of interest" description="Disordered" evidence="15">
    <location>
        <begin position="216"/>
        <end position="238"/>
    </location>
</feature>
<comment type="function">
    <text evidence="14">CRISPR (clustered regularly interspaced short palindromic repeat), is an adaptive immune system that provides protection against mobile genetic elements (viruses, transposable elements and conjugative plasmids). CRISPR clusters contain spacers, sequences complementary to antecedent mobile elements, and target invading nucleic acids. CRISPR clusters are transcribed and processed into CRISPR RNA (crRNA). Acts as a dsDNA endonuclease. Involved in the integration of spacer DNA into the CRISPR cassette.</text>
</comment>
<dbReference type="PANTHER" id="PTHR34353">
    <property type="entry name" value="CRISPR-ASSOCIATED ENDONUCLEASE CAS1 1"/>
    <property type="match status" value="1"/>
</dbReference>
<keyword evidence="1 14" id="KW-0540">Nuclease</keyword>
<keyword evidence="2 14" id="KW-0479">Metal-binding</keyword>
<keyword evidence="8" id="KW-0411">Iron-sulfur</keyword>
<dbReference type="InParanoid" id="A0A6C2YK01"/>
<dbReference type="Pfam" id="PF01930">
    <property type="entry name" value="Cas_Cas4"/>
    <property type="match status" value="1"/>
</dbReference>
<keyword evidence="6 14" id="KW-0460">Magnesium</keyword>
<protein>
    <recommendedName>
        <fullName evidence="14">CRISPR-associated endonuclease Cas1</fullName>
        <ecNumber evidence="14">3.1.-.-</ecNumber>
    </recommendedName>
</protein>
<evidence type="ECO:0000256" key="9">
    <source>
        <dbReference type="ARBA" id="ARBA00023118"/>
    </source>
</evidence>
<evidence type="ECO:0000256" key="15">
    <source>
        <dbReference type="SAM" id="MobiDB-lite"/>
    </source>
</evidence>
<keyword evidence="3 14" id="KW-0255">Endonuclease</keyword>
<name>A0A6C2YK01_9BACT</name>
<keyword evidence="5" id="KW-0269">Exonuclease</keyword>
<dbReference type="GO" id="GO:0004527">
    <property type="term" value="F:exonuclease activity"/>
    <property type="evidence" value="ECO:0007669"/>
    <property type="project" value="UniProtKB-KW"/>
</dbReference>
<evidence type="ECO:0000256" key="2">
    <source>
        <dbReference type="ARBA" id="ARBA00022723"/>
    </source>
</evidence>
<evidence type="ECO:0000256" key="11">
    <source>
        <dbReference type="ARBA" id="ARBA00023211"/>
    </source>
</evidence>
<dbReference type="InterPro" id="IPR002729">
    <property type="entry name" value="CRISPR-assoc_Cas1"/>
</dbReference>
<gene>
    <name evidence="14" type="primary">cas1</name>
    <name evidence="17" type="ORF">GMBLW1_22560</name>
</gene>
<accession>A0A6C2YK01</accession>
<keyword evidence="18" id="KW-1185">Reference proteome</keyword>
<keyword evidence="11 14" id="KW-0464">Manganese</keyword>
<dbReference type="AlphaFoldDB" id="A0A6C2YK01"/>
<feature type="binding site" evidence="14">
    <location>
        <position position="427"/>
    </location>
    <ligand>
        <name>Mn(2+)</name>
        <dbReference type="ChEBI" id="CHEBI:29035"/>
    </ligand>
</feature>
<dbReference type="GO" id="GO:0051607">
    <property type="term" value="P:defense response to virus"/>
    <property type="evidence" value="ECO:0007669"/>
    <property type="project" value="UniProtKB-UniRule"/>
</dbReference>
<dbReference type="PANTHER" id="PTHR34353:SF2">
    <property type="entry name" value="CRISPR-ASSOCIATED ENDONUCLEASE CAS1 1"/>
    <property type="match status" value="1"/>
</dbReference>
<dbReference type="KEGG" id="tim:GMBLW1_22560"/>
<keyword evidence="10 14" id="KW-0238">DNA-binding</keyword>
<dbReference type="GO" id="GO:0046872">
    <property type="term" value="F:metal ion binding"/>
    <property type="evidence" value="ECO:0007669"/>
    <property type="project" value="UniProtKB-UniRule"/>
</dbReference>
<dbReference type="InterPro" id="IPR013343">
    <property type="entry name" value="CRISPR-assoc_prot_Cas4"/>
</dbReference>
<dbReference type="HAMAP" id="MF_01470">
    <property type="entry name" value="Cas1"/>
    <property type="match status" value="1"/>
</dbReference>
<dbReference type="Gene3D" id="3.90.320.10">
    <property type="match status" value="1"/>
</dbReference>
<feature type="binding site" evidence="14">
    <location>
        <position position="494"/>
    </location>
    <ligand>
        <name>Mn(2+)</name>
        <dbReference type="ChEBI" id="CHEBI:29035"/>
    </ligand>
</feature>
<dbReference type="RefSeq" id="WP_162656958.1">
    <property type="nucleotide sequence ID" value="NZ_LR593887.1"/>
</dbReference>
<proteinExistence type="inferred from homology"/>
<evidence type="ECO:0000256" key="14">
    <source>
        <dbReference type="HAMAP-Rule" id="MF_01470"/>
    </source>
</evidence>
<evidence type="ECO:0000313" key="17">
    <source>
        <dbReference type="EMBL" id="VIP01704.1"/>
    </source>
</evidence>
<keyword evidence="9 14" id="KW-0051">Antiviral defense</keyword>
<dbReference type="InterPro" id="IPR042211">
    <property type="entry name" value="CRISPR-assoc_Cas1_N"/>
</dbReference>
<organism evidence="17">
    <name type="scientific">Tuwongella immobilis</name>
    <dbReference type="NCBI Taxonomy" id="692036"/>
    <lineage>
        <taxon>Bacteria</taxon>
        <taxon>Pseudomonadati</taxon>
        <taxon>Planctomycetota</taxon>
        <taxon>Planctomycetia</taxon>
        <taxon>Gemmatales</taxon>
        <taxon>Gemmataceae</taxon>
        <taxon>Tuwongella</taxon>
    </lineage>
</organism>
<evidence type="ECO:0000256" key="7">
    <source>
        <dbReference type="ARBA" id="ARBA00023004"/>
    </source>
</evidence>
<sequence length="602" mass="65775">MLEIRSGEIVPARMLNEFAYCPRLAYLEWIQGEWHESEDTVDGAFVHRNVDAPQKSAIPVPTQSPAHESPPAEAESLHARSVRLENAELGLVAVVDVLECDGPIATPVDYKKSATPNREDGAWDPERVQLCAQGLLLQAAGYQCTEGILWYDGSRERVTIPFTDELIAFTKQLLTDCRAMARSGVMPLPLVDSPKCPRCSLVSICLPDETNFLRSQAASGSTESGSESAPELPLGASLGTPLGVPTGGTSVGTSGAALGAAKPVRLLMPPRPEKVPLHVVEPGAKLGKRAERLVIELDSQKIGEAKLKDLAAVCLYGPVQVSTQLMHELLSREVPICYFSTGGWFQGVASGLPHKNIELRIRQHAIAADPVQALRLARRFVSGKIRNCRTLLRRNTSQPMDRLLAACQEAADQAERATSLDSLLGIEGMAAKRYFEGFATLLSETRGFQLDGRNRRPPTDPVNAVLSYGYSLLAREMTSAIMASGLDPYLGFLHQPRYGRPALALDLCEEFRPILVDSVVLSLINTGELKPEHFVSRAGSVALKPNGKRAVLAAWERRLNSEVTHPIFGYSISYRRILMVQARLVARVLTGEFPEYPAFKTR</sequence>
<dbReference type="InterPro" id="IPR042206">
    <property type="entry name" value="CRISPR-assoc_Cas1_C"/>
</dbReference>
<evidence type="ECO:0000256" key="6">
    <source>
        <dbReference type="ARBA" id="ARBA00022842"/>
    </source>
</evidence>
<keyword evidence="4 14" id="KW-0378">Hydrolase</keyword>
<dbReference type="Gene3D" id="1.20.120.920">
    <property type="entry name" value="CRISPR-associated endonuclease Cas1, C-terminal domain"/>
    <property type="match status" value="1"/>
</dbReference>
<dbReference type="GO" id="GO:0043571">
    <property type="term" value="P:maintenance of CRISPR repeat elements"/>
    <property type="evidence" value="ECO:0007669"/>
    <property type="project" value="UniProtKB-UniRule"/>
</dbReference>
<dbReference type="Proteomes" id="UP000464378">
    <property type="component" value="Chromosome"/>
</dbReference>
<feature type="compositionally biased region" description="Low complexity" evidence="15">
    <location>
        <begin position="216"/>
        <end position="229"/>
    </location>
</feature>
<evidence type="ECO:0000256" key="1">
    <source>
        <dbReference type="ARBA" id="ARBA00022722"/>
    </source>
</evidence>
<comment type="catalytic activity">
    <reaction evidence="12">
        <text>exonucleolytic cleavage in the 5'- to 3'-direction to yield nucleoside 3'-phosphates.</text>
        <dbReference type="EC" id="3.1.12.1"/>
    </reaction>
</comment>
<evidence type="ECO:0000256" key="10">
    <source>
        <dbReference type="ARBA" id="ARBA00023125"/>
    </source>
</evidence>
<evidence type="ECO:0000256" key="8">
    <source>
        <dbReference type="ARBA" id="ARBA00023014"/>
    </source>
</evidence>
<dbReference type="InterPro" id="IPR022765">
    <property type="entry name" value="Dna2/Cas4_DUF83"/>
</dbReference>
<dbReference type="EMBL" id="LR593887">
    <property type="protein sequence ID" value="VTR99200.1"/>
    <property type="molecule type" value="Genomic_DNA"/>
</dbReference>
<evidence type="ECO:0000256" key="5">
    <source>
        <dbReference type="ARBA" id="ARBA00022839"/>
    </source>
</evidence>
<dbReference type="CDD" id="cd09634">
    <property type="entry name" value="Cas1_I-II-III"/>
    <property type="match status" value="1"/>
</dbReference>
<dbReference type="EMBL" id="LR586016">
    <property type="protein sequence ID" value="VIP01704.1"/>
    <property type="molecule type" value="Genomic_DNA"/>
</dbReference>
<evidence type="ECO:0000256" key="12">
    <source>
        <dbReference type="ARBA" id="ARBA00033996"/>
    </source>
</evidence>
<dbReference type="EC" id="3.1.-.-" evidence="14"/>
<dbReference type="GO" id="GO:0051536">
    <property type="term" value="F:iron-sulfur cluster binding"/>
    <property type="evidence" value="ECO:0007669"/>
    <property type="project" value="UniProtKB-KW"/>
</dbReference>
<dbReference type="GO" id="GO:0004519">
    <property type="term" value="F:endonuclease activity"/>
    <property type="evidence" value="ECO:0007669"/>
    <property type="project" value="UniProtKB-UniRule"/>
</dbReference>
<dbReference type="InterPro" id="IPR050646">
    <property type="entry name" value="Cas1"/>
</dbReference>
<dbReference type="NCBIfam" id="TIGR00287">
    <property type="entry name" value="cas1"/>
    <property type="match status" value="1"/>
</dbReference>
<dbReference type="InterPro" id="IPR011604">
    <property type="entry name" value="PDDEXK-like_dom_sf"/>
</dbReference>
<dbReference type="NCBIfam" id="TIGR00372">
    <property type="entry name" value="cas4"/>
    <property type="match status" value="1"/>
</dbReference>
<evidence type="ECO:0000259" key="16">
    <source>
        <dbReference type="Pfam" id="PF01930"/>
    </source>
</evidence>
<dbReference type="GO" id="GO:0003677">
    <property type="term" value="F:DNA binding"/>
    <property type="evidence" value="ECO:0007669"/>
    <property type="project" value="UniProtKB-KW"/>
</dbReference>
<evidence type="ECO:0000256" key="3">
    <source>
        <dbReference type="ARBA" id="ARBA00022759"/>
    </source>
</evidence>
<evidence type="ECO:0000313" key="18">
    <source>
        <dbReference type="Proteomes" id="UP000464378"/>
    </source>
</evidence>
<dbReference type="Pfam" id="PF01867">
    <property type="entry name" value="Cas_Cas1"/>
    <property type="match status" value="1"/>
</dbReference>
<evidence type="ECO:0000256" key="4">
    <source>
        <dbReference type="ARBA" id="ARBA00022801"/>
    </source>
</evidence>
<comment type="subunit">
    <text evidence="13 14">Homodimer, forms a heterotetramer with a Cas2 homodimer.</text>
</comment>
<comment type="similarity">
    <text evidence="14">Belongs to the CRISPR-associated endonuclease Cas1 family.</text>
</comment>
<dbReference type="Gene3D" id="3.100.10.20">
    <property type="entry name" value="CRISPR-associated endonuclease Cas1, N-terminal domain"/>
    <property type="match status" value="1"/>
</dbReference>
<keyword evidence="7" id="KW-0408">Iron</keyword>
<evidence type="ECO:0000256" key="13">
    <source>
        <dbReference type="ARBA" id="ARBA00038592"/>
    </source>
</evidence>
<comment type="cofactor">
    <cofactor evidence="14">
        <name>Mg(2+)</name>
        <dbReference type="ChEBI" id="CHEBI:18420"/>
    </cofactor>
    <cofactor evidence="14">
        <name>Mn(2+)</name>
        <dbReference type="ChEBI" id="CHEBI:29035"/>
    </cofactor>
</comment>
<feature type="domain" description="DUF83" evidence="16">
    <location>
        <begin position="14"/>
        <end position="206"/>
    </location>
</feature>
<feature type="binding site" evidence="14">
    <location>
        <position position="509"/>
    </location>
    <ligand>
        <name>Mn(2+)</name>
        <dbReference type="ChEBI" id="CHEBI:29035"/>
    </ligand>
</feature>